<evidence type="ECO:0000313" key="1">
    <source>
        <dbReference type="EMBL" id="JAH04642.1"/>
    </source>
</evidence>
<sequence length="52" mass="6194">MAVYELTSPKFKTWQIVIVNKLLFNDVAVFRRDYLLVNYTIVRLQDKFPAIC</sequence>
<accession>A0A0E9PK15</accession>
<reference evidence="1" key="2">
    <citation type="journal article" date="2015" name="Fish Shellfish Immunol.">
        <title>Early steps in the European eel (Anguilla anguilla)-Vibrio vulnificus interaction in the gills: Role of the RtxA13 toxin.</title>
        <authorList>
            <person name="Callol A."/>
            <person name="Pajuelo D."/>
            <person name="Ebbesson L."/>
            <person name="Teles M."/>
            <person name="MacKenzie S."/>
            <person name="Amaro C."/>
        </authorList>
    </citation>
    <scope>NUCLEOTIDE SEQUENCE</scope>
</reference>
<organism evidence="1">
    <name type="scientific">Anguilla anguilla</name>
    <name type="common">European freshwater eel</name>
    <name type="synonym">Muraena anguilla</name>
    <dbReference type="NCBI Taxonomy" id="7936"/>
    <lineage>
        <taxon>Eukaryota</taxon>
        <taxon>Metazoa</taxon>
        <taxon>Chordata</taxon>
        <taxon>Craniata</taxon>
        <taxon>Vertebrata</taxon>
        <taxon>Euteleostomi</taxon>
        <taxon>Actinopterygii</taxon>
        <taxon>Neopterygii</taxon>
        <taxon>Teleostei</taxon>
        <taxon>Anguilliformes</taxon>
        <taxon>Anguillidae</taxon>
        <taxon>Anguilla</taxon>
    </lineage>
</organism>
<name>A0A0E9PK15_ANGAN</name>
<dbReference type="AlphaFoldDB" id="A0A0E9PK15"/>
<reference evidence="1" key="1">
    <citation type="submission" date="2014-11" db="EMBL/GenBank/DDBJ databases">
        <authorList>
            <person name="Amaro Gonzalez C."/>
        </authorList>
    </citation>
    <scope>NUCLEOTIDE SEQUENCE</scope>
</reference>
<protein>
    <submittedName>
        <fullName evidence="1">Uncharacterized protein</fullName>
    </submittedName>
</protein>
<proteinExistence type="predicted"/>
<dbReference type="EMBL" id="GBXM01103935">
    <property type="protein sequence ID" value="JAH04642.1"/>
    <property type="molecule type" value="Transcribed_RNA"/>
</dbReference>